<feature type="domain" description="DUF7507" evidence="8">
    <location>
        <begin position="1893"/>
        <end position="2003"/>
    </location>
</feature>
<feature type="domain" description="DUF7507" evidence="8">
    <location>
        <begin position="1561"/>
        <end position="1662"/>
    </location>
</feature>
<dbReference type="Gene3D" id="2.60.40.10">
    <property type="entry name" value="Immunoglobulins"/>
    <property type="match status" value="2"/>
</dbReference>
<feature type="domain" description="DUF7507" evidence="8">
    <location>
        <begin position="1436"/>
        <end position="1541"/>
    </location>
</feature>
<dbReference type="InterPro" id="IPR055354">
    <property type="entry name" value="DUF7507"/>
</dbReference>
<comment type="subcellular location">
    <subcellularLocation>
        <location evidence="1">Secreted</location>
    </subcellularLocation>
</comment>
<keyword evidence="10" id="KW-1185">Reference proteome</keyword>
<dbReference type="Pfam" id="PF17210">
    <property type="entry name" value="SdrD_B"/>
    <property type="match status" value="1"/>
</dbReference>
<dbReference type="GO" id="GO:0005576">
    <property type="term" value="C:extracellular region"/>
    <property type="evidence" value="ECO:0007669"/>
    <property type="project" value="UniProtKB-SubCell"/>
</dbReference>
<dbReference type="OrthoDB" id="9773411at2"/>
<evidence type="ECO:0000259" key="8">
    <source>
        <dbReference type="Pfam" id="PF24346"/>
    </source>
</evidence>
<dbReference type="EMBL" id="CP022196">
    <property type="protein sequence ID" value="ATG48875.1"/>
    <property type="molecule type" value="Genomic_DNA"/>
</dbReference>
<feature type="compositionally biased region" description="Acidic residues" evidence="4">
    <location>
        <begin position="2006"/>
        <end position="2026"/>
    </location>
</feature>
<feature type="domain" description="DUF11" evidence="6">
    <location>
        <begin position="574"/>
        <end position="708"/>
    </location>
</feature>
<feature type="signal peptide" evidence="5">
    <location>
        <begin position="1"/>
        <end position="41"/>
    </location>
</feature>
<organism evidence="9 10">
    <name type="scientific">Celeribacter ethanolicus</name>
    <dbReference type="NCBI Taxonomy" id="1758178"/>
    <lineage>
        <taxon>Bacteria</taxon>
        <taxon>Pseudomonadati</taxon>
        <taxon>Pseudomonadota</taxon>
        <taxon>Alphaproteobacteria</taxon>
        <taxon>Rhodobacterales</taxon>
        <taxon>Roseobacteraceae</taxon>
        <taxon>Celeribacter</taxon>
    </lineage>
</organism>
<sequence>MNMGHQPTESFNFKKRKRVSLRAAAKSVLALAMLSFGAGFLAPVSASAQSYDWVVNVTDAGSDPTVAGGDVSYDITVNNNAAMAGVGQAPETSIDLAIPANGVLQDVTNTTCDPALPVTGPATVSCVIPALEADETFALSAIIKATASGTITLSGSVPADNDPAPGNNGFDETTTILSGADVALDIVGPTEAISGETVTYTFNLENNGPDTVTAAVVEIPAVTGLTVTSLPSYCSASASVYLCTIPSDIPAGDAFGFDLTGQVTAAGTGSSLIVAGTADISAPQDPLTDDNFASLTTQVSDGSDVRLTKSNSAPGTVLVGDPAIFTLSPSFTGGVPYGLEISDSVPAAYQIDEVEVLSGGWDCTISGQDVNCTRPSDGLMAGTDVPLGDILIKTTAVTSGNVSNSATVSSTGPDDANLSNNTDTDGGRTIADPVVDLSVSKTGPSPALVVVGNEYEFNLQTRNTGNADFYGTLYMTDSLPEGMTFTGYDSNGWTCTPAAPQAGPVNVVCERVYEAGVSGALTAGASTPVLVIRAEATQSGPLTNTASVSSPEYPGVGNSDSYDVDSSADSASADITVNKAVAEATVTVGEIQTYYIEVVNEGPAASANVTVTDPLLSLINNQVGATDAGLVSISAPSGAVCDSASRWRGRDLSCTFDVLPACTAGNDCPIIEVQVRPGGNAGQRSNTVQVLSSSVADPDLTNNDATVTFEIDARTDVTITKTATPEQAIVGQNLSYIVTALNPANEFFLSNAPDTTITDTLPDGLIFVSATPTTGSCSVVPTVGTLTTGGNNQVVCNLGTVVTGGQQAVEIVVQPTEALVGSVLENTATVSSSLDETDDTNNSASVQTTVNAPSYDLQVNKVDSLDPVAVGEDVTYTVTIRNNGPSAAENVTMNDLMPEQFLSYQSHDAGTGVCGTVPSVGEVDGTLSCSFDRIESGGSRVVTIVARGVQKGTATNTANLTSPGIDEGYDPLPANNEVTENTTVRTRADVEVVSKIASKSPVELLETFNFVISVRNNTGTDGGVVLAEADGVQVTDSLPANMVLAGTPLVTVTSGTATLQSCGGAAGGTSFTCELGTFSSGATAEITVPVKITSVTSDPQSFTNTAEITTTSLDVDPNNNENSGPVEVVSSSLSGTVFRDFNDDGVLDTEDTGVTGVTVTLTGTAFDGTPVSVSATTNANGDYTIANLPRGTYTVTRGGVSETYLDDGQALDGTAGGSPSGATEIAAINLPSNTDTTDYDFTLVPQARIGIAKRVSSGPTAAADGSFTVGFSFVVENFSLEPLDTVTVTDTLYGAAPLFGSYASLSNPATDDMVRGTYTILSAPGGSCGALNAGFNGEGDQTLVSGTTLAAGATCEISLSLRVRPEVPLPSPQASGGVYENQATVTGNGTLTGQNPGNNPLLTDLSDNGTDPDVNGNGRADEPGENDPTPVTPSYAPAIALVKSATTAFSDPPVPGEEITYSFAITNTGSQTLTDVTLTDAMLEGVGVLNGSPIASLAPGATDDTTYSAVYELTQEDIDRGYVENTALVTGTDPFDEEVTDTSGTSQDNDTPTTTPVARTAAIELIKTADASNVSDPSEVGEIVTYSFTVTNTGNVTLTDVTLADILPGIVWETPGASIAEMAPGAVDTDTFKASYVLTQADLDAGQLVNEATVTADSVVGEVSDTDDETVPLGQAPSIVLEKTVDNSGLTQTVGQVGEELEYTFKVTNTGTVTLTNVTITDPLLGTNQISEVIPSLAPGEEYTFTEKGIYAITQADIDAGEVLNTATATGTYGEDGNGGDLTVDDEDDAVAETVFIEAIPETPWEFDTDGGITTSMLASDKIGQEQATLDNVTITVVDSAPELTLDPSTGLITLSEGNPAGTYEVTYEICRIDNPLVCDQATETVIQRPISAIEAVKTQALTDNGDGVDGVGDLMTYTITVENLGNTTVNDVALEDTFLTLTTGQTLALDSGPTFVSASEGSSEGTLVMGETATYTATFELTIEAVDAGGLSNQILATAMPEYPDEFTEDPTEVNDLSDDGDDGDGNTVDDPTEYPLEPLLYDSGLVLRKTTPRGVVERGSVVPYSITVTNENPRTSGTMDLMDVLPADFVYVEGTATWDGEPIEVTVQGKVVTWPSVTVPPLTTIEATLSARVLTSADVGDHVNRARLRDSTTREPLSPEATATVSIFPEPVFDCGDVYGKVFNDLNRDGYQNGPISRIVDEDAIFSGKYSGKGDAPVELGREIVENGIPAVRLTGVDGTVITTDQYGRFHVPCAMLPEDRGSNFILKLDTRSLPTGYRLTTENPRVVRLTPGKMTELNFGAALTRVVRVDVNAQGFAQTASGPKMTPALETALAGLVQQIAGEPVHLRIAYHLPDEAGSAEKRLARQSMRQVERELRDLWREPGRVKLTIEKTIVRVEQ</sequence>
<evidence type="ECO:0000259" key="6">
    <source>
        <dbReference type="Pfam" id="PF01345"/>
    </source>
</evidence>
<dbReference type="Pfam" id="PF24346">
    <property type="entry name" value="DUF7507"/>
    <property type="match status" value="4"/>
</dbReference>
<protein>
    <recommendedName>
        <fullName evidence="11">DUF11 domain-containing protein</fullName>
    </recommendedName>
</protein>
<feature type="compositionally biased region" description="Polar residues" evidence="4">
    <location>
        <begin position="1381"/>
        <end position="1409"/>
    </location>
</feature>
<dbReference type="NCBIfam" id="TIGR01451">
    <property type="entry name" value="B_ant_repeat"/>
    <property type="match status" value="9"/>
</dbReference>
<feature type="domain" description="DUF7507" evidence="8">
    <location>
        <begin position="1676"/>
        <end position="1774"/>
    </location>
</feature>
<feature type="domain" description="DUF11" evidence="6">
    <location>
        <begin position="436"/>
        <end position="559"/>
    </location>
</feature>
<accession>A0A291GF91</accession>
<dbReference type="STRING" id="1758178.GCA_001550095_02995"/>
<dbReference type="Pfam" id="PF01345">
    <property type="entry name" value="DUF11"/>
    <property type="match status" value="7"/>
</dbReference>
<feature type="region of interest" description="Disordered" evidence="4">
    <location>
        <begin position="1368"/>
        <end position="1434"/>
    </location>
</feature>
<feature type="region of interest" description="Disordered" evidence="4">
    <location>
        <begin position="2006"/>
        <end position="2036"/>
    </location>
</feature>
<dbReference type="InterPro" id="IPR033764">
    <property type="entry name" value="Sdr_B"/>
</dbReference>
<evidence type="ECO:0000313" key="10">
    <source>
        <dbReference type="Proteomes" id="UP000217935"/>
    </source>
</evidence>
<feature type="domain" description="DUF11" evidence="6">
    <location>
        <begin position="188"/>
        <end position="296"/>
    </location>
</feature>
<feature type="region of interest" description="Disordered" evidence="4">
    <location>
        <begin position="1533"/>
        <end position="1555"/>
    </location>
</feature>
<dbReference type="SUPFAM" id="SSF117074">
    <property type="entry name" value="Hypothetical protein PA1324"/>
    <property type="match status" value="1"/>
</dbReference>
<proteinExistence type="predicted"/>
<dbReference type="Proteomes" id="UP000217935">
    <property type="component" value="Chromosome"/>
</dbReference>
<reference evidence="9 10" key="1">
    <citation type="submission" date="2017-06" db="EMBL/GenBank/DDBJ databases">
        <title>Celeribacter sp. TSPH2 complete genome sequence.</title>
        <authorList>
            <person name="Woo J.-H."/>
            <person name="Kim H.-S."/>
        </authorList>
    </citation>
    <scope>NUCLEOTIDE SEQUENCE [LARGE SCALE GENOMIC DNA]</scope>
    <source>
        <strain evidence="9 10">TSPH2</strain>
    </source>
</reference>
<feature type="domain" description="SD-repeat containing protein B" evidence="7">
    <location>
        <begin position="1133"/>
        <end position="1211"/>
    </location>
</feature>
<evidence type="ECO:0000313" key="9">
    <source>
        <dbReference type="EMBL" id="ATG48875.1"/>
    </source>
</evidence>
<feature type="compositionally biased region" description="Polar residues" evidence="4">
    <location>
        <begin position="402"/>
        <end position="424"/>
    </location>
</feature>
<dbReference type="InterPro" id="IPR047589">
    <property type="entry name" value="DUF11_rpt"/>
</dbReference>
<evidence type="ECO:0000256" key="1">
    <source>
        <dbReference type="ARBA" id="ARBA00004613"/>
    </source>
</evidence>
<feature type="region of interest" description="Disordered" evidence="4">
    <location>
        <begin position="402"/>
        <end position="428"/>
    </location>
</feature>
<feature type="domain" description="DUF11" evidence="6">
    <location>
        <begin position="2047"/>
        <end position="2167"/>
    </location>
</feature>
<dbReference type="InterPro" id="IPR051172">
    <property type="entry name" value="Chlamydia_OmcB"/>
</dbReference>
<keyword evidence="3 5" id="KW-0732">Signal</keyword>
<feature type="domain" description="DUF11" evidence="6">
    <location>
        <begin position="716"/>
        <end position="847"/>
    </location>
</feature>
<feature type="compositionally biased region" description="Polar residues" evidence="4">
    <location>
        <begin position="1541"/>
        <end position="1550"/>
    </location>
</feature>
<feature type="chain" id="PRO_5013216945" description="DUF11 domain-containing protein" evidence="5">
    <location>
        <begin position="42"/>
        <end position="2402"/>
    </location>
</feature>
<dbReference type="PANTHER" id="PTHR34819:SF3">
    <property type="entry name" value="CELL SURFACE PROTEIN"/>
    <property type="match status" value="1"/>
</dbReference>
<evidence type="ECO:0000256" key="4">
    <source>
        <dbReference type="SAM" id="MobiDB-lite"/>
    </source>
</evidence>
<evidence type="ECO:0000256" key="3">
    <source>
        <dbReference type="ARBA" id="ARBA00022729"/>
    </source>
</evidence>
<dbReference type="KEGG" id="ceh:CEW89_15625"/>
<evidence type="ECO:0000256" key="2">
    <source>
        <dbReference type="ARBA" id="ARBA00022525"/>
    </source>
</evidence>
<evidence type="ECO:0008006" key="11">
    <source>
        <dbReference type="Google" id="ProtNLM"/>
    </source>
</evidence>
<keyword evidence="2" id="KW-0964">Secreted</keyword>
<dbReference type="PANTHER" id="PTHR34819">
    <property type="entry name" value="LARGE CYSTEINE-RICH PERIPLASMIC PROTEIN OMCB"/>
    <property type="match status" value="1"/>
</dbReference>
<name>A0A291GF91_9RHOB</name>
<feature type="domain" description="DUF11" evidence="6">
    <location>
        <begin position="856"/>
        <end position="979"/>
    </location>
</feature>
<dbReference type="InterPro" id="IPR013783">
    <property type="entry name" value="Ig-like_fold"/>
</dbReference>
<evidence type="ECO:0000256" key="5">
    <source>
        <dbReference type="SAM" id="SignalP"/>
    </source>
</evidence>
<dbReference type="InterPro" id="IPR001434">
    <property type="entry name" value="OmcB-like_DUF11"/>
</dbReference>
<gene>
    <name evidence="9" type="ORF">CEW89_15625</name>
</gene>
<evidence type="ECO:0000259" key="7">
    <source>
        <dbReference type="Pfam" id="PF17210"/>
    </source>
</evidence>
<feature type="domain" description="DUF11" evidence="6">
    <location>
        <begin position="993"/>
        <end position="1123"/>
    </location>
</feature>